<organism evidence="4 5">
    <name type="scientific">Tanacetum coccineum</name>
    <dbReference type="NCBI Taxonomy" id="301880"/>
    <lineage>
        <taxon>Eukaryota</taxon>
        <taxon>Viridiplantae</taxon>
        <taxon>Streptophyta</taxon>
        <taxon>Embryophyta</taxon>
        <taxon>Tracheophyta</taxon>
        <taxon>Spermatophyta</taxon>
        <taxon>Magnoliopsida</taxon>
        <taxon>eudicotyledons</taxon>
        <taxon>Gunneridae</taxon>
        <taxon>Pentapetalae</taxon>
        <taxon>asterids</taxon>
        <taxon>campanulids</taxon>
        <taxon>Asterales</taxon>
        <taxon>Asteraceae</taxon>
        <taxon>Asteroideae</taxon>
        <taxon>Anthemideae</taxon>
        <taxon>Anthemidinae</taxon>
        <taxon>Tanacetum</taxon>
    </lineage>
</organism>
<dbReference type="EMBL" id="BQNB010018623">
    <property type="protein sequence ID" value="GJT76427.1"/>
    <property type="molecule type" value="Genomic_DNA"/>
</dbReference>
<dbReference type="Pfam" id="PF03101">
    <property type="entry name" value="FAR1"/>
    <property type="match status" value="1"/>
</dbReference>
<dbReference type="InterPro" id="IPR004330">
    <property type="entry name" value="FAR1_DNA_bnd_dom"/>
</dbReference>
<protein>
    <submittedName>
        <fullName evidence="4">FAR1-related sequence 5-like protein</fullName>
    </submittedName>
</protein>
<evidence type="ECO:0000313" key="4">
    <source>
        <dbReference type="EMBL" id="GJT76427.1"/>
    </source>
</evidence>
<reference evidence="4" key="2">
    <citation type="submission" date="2022-01" db="EMBL/GenBank/DDBJ databases">
        <authorList>
            <person name="Yamashiro T."/>
            <person name="Shiraishi A."/>
            <person name="Satake H."/>
            <person name="Nakayama K."/>
        </authorList>
    </citation>
    <scope>NUCLEOTIDE SEQUENCE</scope>
</reference>
<reference evidence="4" key="1">
    <citation type="journal article" date="2022" name="Int. J. Mol. Sci.">
        <title>Draft Genome of Tanacetum Coccineum: Genomic Comparison of Closely Related Tanacetum-Family Plants.</title>
        <authorList>
            <person name="Yamashiro T."/>
            <person name="Shiraishi A."/>
            <person name="Nakayama K."/>
            <person name="Satake H."/>
        </authorList>
    </citation>
    <scope>NUCLEOTIDE SEQUENCE</scope>
</reference>
<feature type="domain" description="MULE transposase" evidence="3">
    <location>
        <begin position="314"/>
        <end position="406"/>
    </location>
</feature>
<comment type="caution">
    <text evidence="4">The sequence shown here is derived from an EMBL/GenBank/DDBJ whole genome shotgun (WGS) entry which is preliminary data.</text>
</comment>
<evidence type="ECO:0000313" key="5">
    <source>
        <dbReference type="Proteomes" id="UP001151760"/>
    </source>
</evidence>
<dbReference type="PANTHER" id="PTHR47718">
    <property type="entry name" value="OS01G0519700 PROTEIN"/>
    <property type="match status" value="1"/>
</dbReference>
<feature type="region of interest" description="Disordered" evidence="1">
    <location>
        <begin position="1"/>
        <end position="31"/>
    </location>
</feature>
<dbReference type="Proteomes" id="UP001151760">
    <property type="component" value="Unassembled WGS sequence"/>
</dbReference>
<proteinExistence type="predicted"/>
<evidence type="ECO:0000259" key="2">
    <source>
        <dbReference type="Pfam" id="PF03101"/>
    </source>
</evidence>
<gene>
    <name evidence="4" type="ORF">Tco_1043152</name>
</gene>
<evidence type="ECO:0000256" key="1">
    <source>
        <dbReference type="SAM" id="MobiDB-lite"/>
    </source>
</evidence>
<feature type="domain" description="FAR1" evidence="2">
    <location>
        <begin position="99"/>
        <end position="193"/>
    </location>
</feature>
<dbReference type="PANTHER" id="PTHR47718:SF12">
    <property type="entry name" value="PROTEIN FAR1-RELATED SEQUENCE"/>
    <property type="match status" value="1"/>
</dbReference>
<feature type="compositionally biased region" description="Low complexity" evidence="1">
    <location>
        <begin position="22"/>
        <end position="31"/>
    </location>
</feature>
<evidence type="ECO:0000259" key="3">
    <source>
        <dbReference type="Pfam" id="PF10551"/>
    </source>
</evidence>
<dbReference type="Pfam" id="PF10551">
    <property type="entry name" value="MULE"/>
    <property type="match status" value="1"/>
</dbReference>
<keyword evidence="5" id="KW-1185">Reference proteome</keyword>
<sequence>MAVFDLNQPASSLSEEDDVAASNSHVVPVSSSNNTGCDSFASHDDNASSSNILKTPKAVIHHEFIDTPGGSVYWVPRVSASVLPVLGTVYDSLDECIEVYRKYASEAGFGIRLSCQKRLKCGYVKQKYIVCNREGCPKEVWLNTLDPKKNDRQVRSSNFRVCGCKARVVFDMVPHTSKYTLTTFDVEHNHELDRVEYKHLSKAERKLTYNEQLFIIKAANANIGAVRAHNLYTGLKGSSSLVHGTQTEFKNFTRGVNCFIGDSDAQMLITRMEQRQEFTKDFSFDYFVEDAELCGLFWADEVAKCNYKEFGDIVSFDATYKTNKYKMVFVPFTAIDNHRRSVTVGSGLLKKETAEAYGWLLRAFKKAFVRPPNIVVTDQDGAMRLAVAAEFPESKHRLCMWHIMQKIPAKIVSRIYDDTDFKDKFGKIVWNMFIGPEEFEDRWNKLMEEFNLVNHKWLSKMYRLRSSWVPAFFVDSPLCGLMRTTSRSESENSFFSYFTSSGSTLVKFMLCYESAMERQRYTQEKLDHQSFDSFPALLTPLPIEVHAANVYTRSLFIRVQKEIVAGSWLCSITGMSLDEGCTVCIIDEEKIKPVGLFLNFIV</sequence>
<dbReference type="InterPro" id="IPR018289">
    <property type="entry name" value="MULE_transposase_dom"/>
</dbReference>
<accession>A0ABQ5GL85</accession>
<name>A0ABQ5GL85_9ASTR</name>